<sequence length="364" mass="42710">MLLNNQLIKNIENEKLAYRVEKRIYNQDLLNASEKFKLNFERIINIDGFILNFNYQNDTLKYLNNQLFVTITINNKVILQNVNLISNNGTFEIKFISETAKTKIKFSEIKNINIELVLQNDNNIKQIYGLSIYLDRQNINKEFVIDSNGIGIGIIKKINIIFSNDENLNDLLIKHSNIEYLYYVFKPKVLKIGNQIETLYELDILNNKNNIPNQSDYSALNIKNITICNDKTNKPEFIFDYTSPTKKILINSYSFYDVENKKMIFNTNNPNAKRGICISPNFVGNFSHDMEFSIGENLNDYKLHYNQVVNQPYLHAKRGLIKMKIKQEENYFEQAKWKTIYYRNLNKVIEEAKTLLDIENKGGE</sequence>
<dbReference type="EMBL" id="CP030140">
    <property type="protein sequence ID" value="AWX69237.1"/>
    <property type="molecule type" value="Genomic_DNA"/>
</dbReference>
<dbReference type="AlphaFoldDB" id="A0A2Z4NCK0"/>
<name>A0A2Z4NCK0_9BACT</name>
<dbReference type="Proteomes" id="UP000250218">
    <property type="component" value="Chromosome"/>
</dbReference>
<protein>
    <submittedName>
        <fullName evidence="1">Uncharacterized protein</fullName>
    </submittedName>
</protein>
<keyword evidence="2" id="KW-1185">Reference proteome</keyword>
<evidence type="ECO:0000313" key="2">
    <source>
        <dbReference type="Proteomes" id="UP000250218"/>
    </source>
</evidence>
<organism evidence="1 2">
    <name type="scientific">[Mycoplasma] anseris</name>
    <dbReference type="NCBI Taxonomy" id="92400"/>
    <lineage>
        <taxon>Bacteria</taxon>
        <taxon>Bacillati</taxon>
        <taxon>Mycoplasmatota</taxon>
        <taxon>Mycoplasmoidales</taxon>
        <taxon>Metamycoplasmataceae</taxon>
        <taxon>Metamycoplasma</taxon>
    </lineage>
</organism>
<proteinExistence type="predicted"/>
<dbReference type="KEGG" id="mane:DP065_00480"/>
<dbReference type="NCBIfam" id="NF045960">
    <property type="entry name" value="MHO_1580_fam"/>
    <property type="match status" value="1"/>
</dbReference>
<gene>
    <name evidence="1" type="ORF">DP065_00480</name>
</gene>
<reference evidence="2" key="1">
    <citation type="submission" date="2018-06" db="EMBL/GenBank/DDBJ databases">
        <title>Complete genome sequences of Mycoplasma anatis, M. anseris and M. cloacale type strains.</title>
        <authorList>
            <person name="Grozner D."/>
            <person name="Forro B."/>
            <person name="Sulyok K.M."/>
            <person name="Marton S."/>
            <person name="Kreizinger Z."/>
            <person name="Banyai K."/>
            <person name="Gyuranecz M."/>
        </authorList>
    </citation>
    <scope>NUCLEOTIDE SEQUENCE [LARGE SCALE GENOMIC DNA]</scope>
    <source>
        <strain evidence="2">ATCC 49234</strain>
    </source>
</reference>
<accession>A0A2Z4NCK0</accession>
<dbReference type="RefSeq" id="WP_033178767.1">
    <property type="nucleotide sequence ID" value="NZ_CP030140.1"/>
</dbReference>
<evidence type="ECO:0000313" key="1">
    <source>
        <dbReference type="EMBL" id="AWX69237.1"/>
    </source>
</evidence>